<feature type="signal peptide" evidence="1">
    <location>
        <begin position="1"/>
        <end position="26"/>
    </location>
</feature>
<gene>
    <name evidence="3" type="ORF">JJB07_18405</name>
</gene>
<name>A0ABS1JEE5_9BACL</name>
<protein>
    <submittedName>
        <fullName evidence="3">S-layer homology domain-containing protein</fullName>
    </submittedName>
</protein>
<dbReference type="InterPro" id="IPR051465">
    <property type="entry name" value="Cell_Envelope_Struct_Comp"/>
</dbReference>
<feature type="domain" description="SLH" evidence="2">
    <location>
        <begin position="93"/>
        <end position="156"/>
    </location>
</feature>
<evidence type="ECO:0000259" key="2">
    <source>
        <dbReference type="PROSITE" id="PS51272"/>
    </source>
</evidence>
<keyword evidence="1" id="KW-0732">Signal</keyword>
<feature type="domain" description="SLH" evidence="2">
    <location>
        <begin position="157"/>
        <end position="219"/>
    </location>
</feature>
<evidence type="ECO:0000313" key="4">
    <source>
        <dbReference type="Proteomes" id="UP000602284"/>
    </source>
</evidence>
<organism evidence="3 4">
    <name type="scientific">Tumebacillus amylolyticus</name>
    <dbReference type="NCBI Taxonomy" id="2801339"/>
    <lineage>
        <taxon>Bacteria</taxon>
        <taxon>Bacillati</taxon>
        <taxon>Bacillota</taxon>
        <taxon>Bacilli</taxon>
        <taxon>Bacillales</taxon>
        <taxon>Alicyclobacillaceae</taxon>
        <taxon>Tumebacillus</taxon>
    </lineage>
</organism>
<feature type="domain" description="SLH" evidence="2">
    <location>
        <begin position="30"/>
        <end position="91"/>
    </location>
</feature>
<sequence length="560" mass="63219">MKKWKVWLAMTAVLCTTSMIPPKAEACSCVSIFNDDRDMASYATTGVLYLNGKGILQGDSEHNFHPSASITREEMAVVLAKTLQIAPVDAPSTTPTFSDVPANGWSFGYVQGVAHAGLMVGDEKGNFNPQQPITREELAATLIRAMKLDVTGRGKNLNVADQASVSTWARDAVQAALETGLMHGDTPTTFNPQATAERQQVAVVIFNYLMRQGVQEKLNLRMQAIHEKNLDKFLTTLDPDQARGAYKVEQTHWFQDLIGSSIADYKVEVLDIKVNPPMTLDVTLHQTYTMDGKPYELTYHEHYNYYGEGMYDAGELLDELRSSHFVVQYAPEDKATAEKVRDDAEAAYADLQAIYPHQEPAGKQLGIKLYHDPEFLRQSVKLSFAWQFIGWYEYGESIKLSSQRGPTEYYQRTIEHEMVHELTVGQSNNNLPYWFAEGLATYYTDLMQDGGPLLTKPYMSIADLEKINLETLTDNQEVSIYYNTSGHIVKFLARQYGEDKVRELVQRLGSYPYQEGTASVNDTESLKRLHETLPKIFGGKTLEQLDTEWQAWIKNLQENH</sequence>
<dbReference type="PANTHER" id="PTHR43308:SF5">
    <property type="entry name" value="S-LAYER PROTEIN _ PEPTIDOGLYCAN ENDO-BETA-N-ACETYLGLUCOSAMINIDASE"/>
    <property type="match status" value="1"/>
</dbReference>
<dbReference type="Pfam" id="PF00395">
    <property type="entry name" value="SLH"/>
    <property type="match status" value="3"/>
</dbReference>
<dbReference type="InterPro" id="IPR001119">
    <property type="entry name" value="SLH_dom"/>
</dbReference>
<dbReference type="PROSITE" id="PS51272">
    <property type="entry name" value="SLH"/>
    <property type="match status" value="3"/>
</dbReference>
<comment type="caution">
    <text evidence="3">The sequence shown here is derived from an EMBL/GenBank/DDBJ whole genome shotgun (WGS) entry which is preliminary data.</text>
</comment>
<dbReference type="PANTHER" id="PTHR43308">
    <property type="entry name" value="OUTER MEMBRANE PROTEIN ALPHA-RELATED"/>
    <property type="match status" value="1"/>
</dbReference>
<accession>A0ABS1JEE5</accession>
<dbReference type="EMBL" id="JAEQNB010000006">
    <property type="protein sequence ID" value="MBL0388580.1"/>
    <property type="molecule type" value="Genomic_DNA"/>
</dbReference>
<keyword evidence="4" id="KW-1185">Reference proteome</keyword>
<evidence type="ECO:0000313" key="3">
    <source>
        <dbReference type="EMBL" id="MBL0388580.1"/>
    </source>
</evidence>
<proteinExistence type="predicted"/>
<evidence type="ECO:0000256" key="1">
    <source>
        <dbReference type="SAM" id="SignalP"/>
    </source>
</evidence>
<feature type="chain" id="PRO_5045873924" evidence="1">
    <location>
        <begin position="27"/>
        <end position="560"/>
    </location>
</feature>
<dbReference type="RefSeq" id="WP_201637542.1">
    <property type="nucleotide sequence ID" value="NZ_JAEQNB010000006.1"/>
</dbReference>
<dbReference type="Proteomes" id="UP000602284">
    <property type="component" value="Unassembled WGS sequence"/>
</dbReference>
<reference evidence="3 4" key="1">
    <citation type="submission" date="2021-01" db="EMBL/GenBank/DDBJ databases">
        <title>Tumebacillus sp. strain ITR2 16S ribosomal RNA gene Genome sequencing and assembly.</title>
        <authorList>
            <person name="Kang M."/>
        </authorList>
    </citation>
    <scope>NUCLEOTIDE SEQUENCE [LARGE SCALE GENOMIC DNA]</scope>
    <source>
        <strain evidence="3 4">ITR2</strain>
    </source>
</reference>